<keyword evidence="8" id="KW-0539">Nucleus</keyword>
<dbReference type="Pfam" id="PF00096">
    <property type="entry name" value="zf-C2H2"/>
    <property type="match status" value="1"/>
</dbReference>
<keyword evidence="3" id="KW-0677">Repeat</keyword>
<evidence type="ECO:0000256" key="1">
    <source>
        <dbReference type="ARBA" id="ARBA00004123"/>
    </source>
</evidence>
<evidence type="ECO:0000256" key="7">
    <source>
        <dbReference type="ARBA" id="ARBA00023163"/>
    </source>
</evidence>
<evidence type="ECO:0000256" key="6">
    <source>
        <dbReference type="ARBA" id="ARBA00023015"/>
    </source>
</evidence>
<dbReference type="Gene3D" id="3.30.160.60">
    <property type="entry name" value="Classic Zinc Finger"/>
    <property type="match status" value="2"/>
</dbReference>
<keyword evidence="2" id="KW-0479">Metal-binding</keyword>
<dbReference type="InterPro" id="IPR013087">
    <property type="entry name" value="Znf_C2H2_type"/>
</dbReference>
<feature type="domain" description="C2H2-type" evidence="11">
    <location>
        <begin position="186"/>
        <end position="213"/>
    </location>
</feature>
<evidence type="ECO:0000256" key="5">
    <source>
        <dbReference type="ARBA" id="ARBA00022833"/>
    </source>
</evidence>
<dbReference type="SUPFAM" id="SSF57667">
    <property type="entry name" value="beta-beta-alpha zinc fingers"/>
    <property type="match status" value="1"/>
</dbReference>
<evidence type="ECO:0000256" key="2">
    <source>
        <dbReference type="ARBA" id="ARBA00022723"/>
    </source>
</evidence>
<evidence type="ECO:0000256" key="3">
    <source>
        <dbReference type="ARBA" id="ARBA00022737"/>
    </source>
</evidence>
<reference evidence="13" key="1">
    <citation type="submission" date="2025-08" db="UniProtKB">
        <authorList>
            <consortium name="RefSeq"/>
        </authorList>
    </citation>
    <scope>IDENTIFICATION</scope>
    <source>
        <tissue evidence="13">Testes</tissue>
    </source>
</reference>
<dbReference type="RefSeq" id="XP_006819490.1">
    <property type="nucleotide sequence ID" value="XM_006819427.1"/>
</dbReference>
<feature type="compositionally biased region" description="Basic residues" evidence="10">
    <location>
        <begin position="112"/>
        <end position="121"/>
    </location>
</feature>
<proteinExistence type="predicted"/>
<gene>
    <name evidence="13" type="primary">LOC102801171</name>
</gene>
<keyword evidence="5" id="KW-0862">Zinc</keyword>
<evidence type="ECO:0000256" key="9">
    <source>
        <dbReference type="PROSITE-ProRule" id="PRU00042"/>
    </source>
</evidence>
<organism evidence="12 13">
    <name type="scientific">Saccoglossus kowalevskii</name>
    <name type="common">Acorn worm</name>
    <dbReference type="NCBI Taxonomy" id="10224"/>
    <lineage>
        <taxon>Eukaryota</taxon>
        <taxon>Metazoa</taxon>
        <taxon>Hemichordata</taxon>
        <taxon>Enteropneusta</taxon>
        <taxon>Harrimaniidae</taxon>
        <taxon>Saccoglossus</taxon>
    </lineage>
</organism>
<dbReference type="PROSITE" id="PS00028">
    <property type="entry name" value="ZINC_FINGER_C2H2_1"/>
    <property type="match status" value="1"/>
</dbReference>
<feature type="region of interest" description="Disordered" evidence="10">
    <location>
        <begin position="42"/>
        <end position="76"/>
    </location>
</feature>
<dbReference type="PANTHER" id="PTHR47772">
    <property type="entry name" value="ZINC FINGER PROTEIN 200"/>
    <property type="match status" value="1"/>
</dbReference>
<evidence type="ECO:0000313" key="12">
    <source>
        <dbReference type="Proteomes" id="UP000694865"/>
    </source>
</evidence>
<feature type="compositionally biased region" description="Polar residues" evidence="10">
    <location>
        <begin position="97"/>
        <end position="109"/>
    </location>
</feature>
<evidence type="ECO:0000256" key="10">
    <source>
        <dbReference type="SAM" id="MobiDB-lite"/>
    </source>
</evidence>
<dbReference type="SMART" id="SM00355">
    <property type="entry name" value="ZnF_C2H2"/>
    <property type="match status" value="2"/>
</dbReference>
<keyword evidence="6" id="KW-0805">Transcription regulation</keyword>
<keyword evidence="4 9" id="KW-0863">Zinc-finger</keyword>
<dbReference type="Proteomes" id="UP000694865">
    <property type="component" value="Unplaced"/>
</dbReference>
<protein>
    <submittedName>
        <fullName evidence="13">Myoneurin-like</fullName>
    </submittedName>
</protein>
<dbReference type="InterPro" id="IPR036236">
    <property type="entry name" value="Znf_C2H2_sf"/>
</dbReference>
<dbReference type="GeneID" id="102801171"/>
<evidence type="ECO:0000259" key="11">
    <source>
        <dbReference type="PROSITE" id="PS50157"/>
    </source>
</evidence>
<accession>A0ABM0MHJ9</accession>
<dbReference type="PROSITE" id="PS50157">
    <property type="entry name" value="ZINC_FINGER_C2H2_2"/>
    <property type="match status" value="2"/>
</dbReference>
<evidence type="ECO:0000313" key="13">
    <source>
        <dbReference type="RefSeq" id="XP_006819490.1"/>
    </source>
</evidence>
<keyword evidence="12" id="KW-1185">Reference proteome</keyword>
<sequence length="327" mass="37666">MESAVNQDETITSSRADDVELNIERETFIQMEGNPSQEYLDNITSDFWDNDPESKRSRRKQGMSLKRTKNDDIGLKDNDTEIDIYKFDEELHFLEGTSDQELSSEQMDITGQHKKSRKQFKPCRVTSEQKSDDADNEYLSEDDNDDEPAEVMETIFKIIEKLSTSGVKQSDDDEISRKRRRKMKKYQCSLCSFNTKDSYTLGQHMRWHIGDRPYVCRGCSKDFTRADHLRRHVEGAHPGQLDYFLRCIYEDYNAKLKETFLSHVNDSPSLDTLLTTSVMKSGMQTPTSIGLVSHITNSSEQSSTLQEANSVANVKFHRNKPIKVANV</sequence>
<feature type="domain" description="C2H2-type" evidence="11">
    <location>
        <begin position="214"/>
        <end position="242"/>
    </location>
</feature>
<comment type="subcellular location">
    <subcellularLocation>
        <location evidence="1">Nucleus</location>
    </subcellularLocation>
</comment>
<dbReference type="PANTHER" id="PTHR47772:SF13">
    <property type="entry name" value="GASTRULA ZINC FINGER PROTEIN XLCGF49.1-LIKE-RELATED"/>
    <property type="match status" value="1"/>
</dbReference>
<dbReference type="InterPro" id="IPR050636">
    <property type="entry name" value="C2H2-ZF_domain-containing"/>
</dbReference>
<feature type="region of interest" description="Disordered" evidence="10">
    <location>
        <begin position="96"/>
        <end position="146"/>
    </location>
</feature>
<evidence type="ECO:0000256" key="8">
    <source>
        <dbReference type="ARBA" id="ARBA00023242"/>
    </source>
</evidence>
<feature type="compositionally biased region" description="Acidic residues" evidence="10">
    <location>
        <begin position="134"/>
        <end position="146"/>
    </location>
</feature>
<keyword evidence="7" id="KW-0804">Transcription</keyword>
<evidence type="ECO:0000256" key="4">
    <source>
        <dbReference type="ARBA" id="ARBA00022771"/>
    </source>
</evidence>
<name>A0ABM0MHJ9_SACKO</name>